<name>A0ABU4VIZ2_9ACTN</name>
<gene>
    <name evidence="2" type="ORF">SK069_08680</name>
</gene>
<sequence length="184" mass="19592">MIALAIVLAEVGFWFLIAAGLLLRYPLRRPRAGLVLLASAPVVDALLLGFVTWDLAHGATATSFHALSAVYIGVSVAFGHRMVRWADVRFAHRFAGGPPPAPKPTGAARTRAAREGWLRHLLAWSIGVGLLVVAIVVVGDADRTAALRAIAQGWTVVLLVDAAFSLPATRPASPDRRPATPTRR</sequence>
<dbReference type="Proteomes" id="UP001277761">
    <property type="component" value="Unassembled WGS sequence"/>
</dbReference>
<protein>
    <recommendedName>
        <fullName evidence="4">Integral membrane protein</fullName>
    </recommendedName>
</protein>
<comment type="caution">
    <text evidence="2">The sequence shown here is derived from an EMBL/GenBank/DDBJ whole genome shotgun (WGS) entry which is preliminary data.</text>
</comment>
<evidence type="ECO:0000256" key="1">
    <source>
        <dbReference type="SAM" id="Phobius"/>
    </source>
</evidence>
<evidence type="ECO:0000313" key="3">
    <source>
        <dbReference type="Proteomes" id="UP001277761"/>
    </source>
</evidence>
<evidence type="ECO:0000313" key="2">
    <source>
        <dbReference type="EMBL" id="MDX8151664.1"/>
    </source>
</evidence>
<keyword evidence="1" id="KW-1133">Transmembrane helix</keyword>
<feature type="transmembrane region" description="Helical" evidence="1">
    <location>
        <begin position="59"/>
        <end position="79"/>
    </location>
</feature>
<organism evidence="2 3">
    <name type="scientific">Patulibacter brassicae</name>
    <dbReference type="NCBI Taxonomy" id="1705717"/>
    <lineage>
        <taxon>Bacteria</taxon>
        <taxon>Bacillati</taxon>
        <taxon>Actinomycetota</taxon>
        <taxon>Thermoleophilia</taxon>
        <taxon>Solirubrobacterales</taxon>
        <taxon>Patulibacteraceae</taxon>
        <taxon>Patulibacter</taxon>
    </lineage>
</organism>
<feature type="transmembrane region" description="Helical" evidence="1">
    <location>
        <begin position="145"/>
        <end position="168"/>
    </location>
</feature>
<feature type="transmembrane region" description="Helical" evidence="1">
    <location>
        <begin position="6"/>
        <end position="25"/>
    </location>
</feature>
<keyword evidence="1" id="KW-0472">Membrane</keyword>
<proteinExistence type="predicted"/>
<keyword evidence="3" id="KW-1185">Reference proteome</keyword>
<feature type="transmembrane region" description="Helical" evidence="1">
    <location>
        <begin position="32"/>
        <end position="53"/>
    </location>
</feature>
<dbReference type="EMBL" id="JAXAVX010000003">
    <property type="protein sequence ID" value="MDX8151664.1"/>
    <property type="molecule type" value="Genomic_DNA"/>
</dbReference>
<keyword evidence="1" id="KW-0812">Transmembrane</keyword>
<accession>A0ABU4VIZ2</accession>
<reference evidence="2 3" key="1">
    <citation type="submission" date="2023-11" db="EMBL/GenBank/DDBJ databases">
        <authorList>
            <person name="Xu M."/>
            <person name="Jiang T."/>
        </authorList>
    </citation>
    <scope>NUCLEOTIDE SEQUENCE [LARGE SCALE GENOMIC DNA]</scope>
    <source>
        <strain evidence="2 3">SD</strain>
    </source>
</reference>
<feature type="transmembrane region" description="Helical" evidence="1">
    <location>
        <begin position="121"/>
        <end position="139"/>
    </location>
</feature>
<dbReference type="RefSeq" id="WP_319953819.1">
    <property type="nucleotide sequence ID" value="NZ_JAXAVX010000003.1"/>
</dbReference>
<evidence type="ECO:0008006" key="4">
    <source>
        <dbReference type="Google" id="ProtNLM"/>
    </source>
</evidence>